<dbReference type="RefSeq" id="XP_022471601.1">
    <property type="nucleotide sequence ID" value="XM_022621885.1"/>
</dbReference>
<evidence type="ECO:0000256" key="1">
    <source>
        <dbReference type="SAM" id="MobiDB-lite"/>
    </source>
</evidence>
<proteinExistence type="predicted"/>
<gene>
    <name evidence="2" type="ORF">CORC01_10257</name>
</gene>
<dbReference type="Proteomes" id="UP000176998">
    <property type="component" value="Unassembled WGS sequence"/>
</dbReference>
<protein>
    <submittedName>
        <fullName evidence="2">Uncharacterized protein</fullName>
    </submittedName>
</protein>
<sequence>MGAKCRVSSVEKRRRCPQCEEVVAAAAGARCRRDWKCGSSTQDWADSKGIASIGSWGGWSASLSDKLDGNGDVKEEWVRVEMRKSEEAQWEDTLLGQAKVVDCRRKKDESAPRWDRRSGSGSGERVEGSV</sequence>
<accession>A0A1G4AZ31</accession>
<organism evidence="2 3">
    <name type="scientific">Colletotrichum orchidophilum</name>
    <dbReference type="NCBI Taxonomy" id="1209926"/>
    <lineage>
        <taxon>Eukaryota</taxon>
        <taxon>Fungi</taxon>
        <taxon>Dikarya</taxon>
        <taxon>Ascomycota</taxon>
        <taxon>Pezizomycotina</taxon>
        <taxon>Sordariomycetes</taxon>
        <taxon>Hypocreomycetidae</taxon>
        <taxon>Glomerellales</taxon>
        <taxon>Glomerellaceae</taxon>
        <taxon>Colletotrichum</taxon>
    </lineage>
</organism>
<dbReference type="GeneID" id="34563395"/>
<feature type="region of interest" description="Disordered" evidence="1">
    <location>
        <begin position="104"/>
        <end position="130"/>
    </location>
</feature>
<comment type="caution">
    <text evidence="2">The sequence shown here is derived from an EMBL/GenBank/DDBJ whole genome shotgun (WGS) entry which is preliminary data.</text>
</comment>
<name>A0A1G4AZ31_9PEZI</name>
<dbReference type="EMBL" id="MJBS01000100">
    <property type="protein sequence ID" value="OHE94438.1"/>
    <property type="molecule type" value="Genomic_DNA"/>
</dbReference>
<dbReference type="AlphaFoldDB" id="A0A1G4AZ31"/>
<evidence type="ECO:0000313" key="3">
    <source>
        <dbReference type="Proteomes" id="UP000176998"/>
    </source>
</evidence>
<evidence type="ECO:0000313" key="2">
    <source>
        <dbReference type="EMBL" id="OHE94438.1"/>
    </source>
</evidence>
<reference evidence="2 3" key="1">
    <citation type="submission" date="2016-09" db="EMBL/GenBank/DDBJ databases">
        <authorList>
            <person name="Capua I."/>
            <person name="De Benedictis P."/>
            <person name="Joannis T."/>
            <person name="Lombin L.H."/>
            <person name="Cattoli G."/>
        </authorList>
    </citation>
    <scope>NUCLEOTIDE SEQUENCE [LARGE SCALE GENOMIC DNA]</scope>
    <source>
        <strain evidence="2 3">IMI 309357</strain>
    </source>
</reference>
<keyword evidence="3" id="KW-1185">Reference proteome</keyword>